<protein>
    <submittedName>
        <fullName evidence="2">Uncharacterized protein</fullName>
    </submittedName>
</protein>
<organism evidence="2 3">
    <name type="scientific">Stieleria bergensis</name>
    <dbReference type="NCBI Taxonomy" id="2528025"/>
    <lineage>
        <taxon>Bacteria</taxon>
        <taxon>Pseudomonadati</taxon>
        <taxon>Planctomycetota</taxon>
        <taxon>Planctomycetia</taxon>
        <taxon>Pirellulales</taxon>
        <taxon>Pirellulaceae</taxon>
        <taxon>Stieleria</taxon>
    </lineage>
</organism>
<dbReference type="EMBL" id="CP036272">
    <property type="protein sequence ID" value="QDT61018.1"/>
    <property type="molecule type" value="Genomic_DNA"/>
</dbReference>
<dbReference type="Proteomes" id="UP000315003">
    <property type="component" value="Chromosome"/>
</dbReference>
<keyword evidence="3" id="KW-1185">Reference proteome</keyword>
<feature type="region of interest" description="Disordered" evidence="1">
    <location>
        <begin position="1"/>
        <end position="30"/>
    </location>
</feature>
<sequence>MSESALMKTASIKTGRRTARKDAANSVTRPRRRGAMGTLMMVAACGLIATVVFTNDLAHMYLFQTQMRTVAEAAASAAAMKLQATGDRYQALQAAQQIADRNLVGTASVEISQKNLQFGRAINRGGQWCYADSDLSPKNTASSAERTSNAVRVTIDRHPDNLFGQAVHWCCAQLGFVRLDKQFTAAAYCPAADQNVIELTE</sequence>
<proteinExistence type="predicted"/>
<evidence type="ECO:0000313" key="3">
    <source>
        <dbReference type="Proteomes" id="UP000315003"/>
    </source>
</evidence>
<evidence type="ECO:0000313" key="2">
    <source>
        <dbReference type="EMBL" id="QDT61018.1"/>
    </source>
</evidence>
<evidence type="ECO:0000256" key="1">
    <source>
        <dbReference type="SAM" id="MobiDB-lite"/>
    </source>
</evidence>
<dbReference type="AlphaFoldDB" id="A0A517SXZ4"/>
<gene>
    <name evidence="2" type="ORF">SV7mr_35480</name>
</gene>
<name>A0A517SXZ4_9BACT</name>
<accession>A0A517SXZ4</accession>
<reference evidence="2 3" key="1">
    <citation type="submission" date="2019-02" db="EMBL/GenBank/DDBJ databases">
        <title>Deep-cultivation of Planctomycetes and their phenomic and genomic characterization uncovers novel biology.</title>
        <authorList>
            <person name="Wiegand S."/>
            <person name="Jogler M."/>
            <person name="Boedeker C."/>
            <person name="Pinto D."/>
            <person name="Vollmers J."/>
            <person name="Rivas-Marin E."/>
            <person name="Kohn T."/>
            <person name="Peeters S.H."/>
            <person name="Heuer A."/>
            <person name="Rast P."/>
            <person name="Oberbeckmann S."/>
            <person name="Bunk B."/>
            <person name="Jeske O."/>
            <person name="Meyerdierks A."/>
            <person name="Storesund J.E."/>
            <person name="Kallscheuer N."/>
            <person name="Luecker S."/>
            <person name="Lage O.M."/>
            <person name="Pohl T."/>
            <person name="Merkel B.J."/>
            <person name="Hornburger P."/>
            <person name="Mueller R.-W."/>
            <person name="Bruemmer F."/>
            <person name="Labrenz M."/>
            <person name="Spormann A.M."/>
            <person name="Op den Camp H."/>
            <person name="Overmann J."/>
            <person name="Amann R."/>
            <person name="Jetten M.S.M."/>
            <person name="Mascher T."/>
            <person name="Medema M.H."/>
            <person name="Devos D.P."/>
            <person name="Kaster A.-K."/>
            <person name="Ovreas L."/>
            <person name="Rohde M."/>
            <person name="Galperin M.Y."/>
            <person name="Jogler C."/>
        </authorList>
    </citation>
    <scope>NUCLEOTIDE SEQUENCE [LARGE SCALE GENOMIC DNA]</scope>
    <source>
        <strain evidence="2 3">SV_7m_r</strain>
    </source>
</reference>